<reference evidence="1 2" key="1">
    <citation type="submission" date="2018-01" db="EMBL/GenBank/DDBJ databases">
        <title>Cryobacterium sp. nov., from glaciers in China.</title>
        <authorList>
            <person name="Liu Q."/>
            <person name="Xin Y.-H."/>
        </authorList>
    </citation>
    <scope>NUCLEOTIDE SEQUENCE [LARGE SCALE GENOMIC DNA]</scope>
    <source>
        <strain evidence="1 2">TMN-42</strain>
    </source>
</reference>
<evidence type="ECO:0000313" key="2">
    <source>
        <dbReference type="Proteomes" id="UP000237340"/>
    </source>
</evidence>
<dbReference type="Gene3D" id="3.40.50.1000">
    <property type="entry name" value="HAD superfamily/HAD-like"/>
    <property type="match status" value="1"/>
</dbReference>
<dbReference type="PANTHER" id="PTHR18901:SF38">
    <property type="entry name" value="PSEUDOURIDINE-5'-PHOSPHATASE"/>
    <property type="match status" value="1"/>
</dbReference>
<dbReference type="EMBL" id="PPXD01000026">
    <property type="protein sequence ID" value="POH62276.1"/>
    <property type="molecule type" value="Genomic_DNA"/>
</dbReference>
<accession>A0A2S3Z9P7</accession>
<comment type="caution">
    <text evidence="1">The sequence shown here is derived from an EMBL/GenBank/DDBJ whole genome shotgun (WGS) entry which is preliminary data.</text>
</comment>
<dbReference type="InterPro" id="IPR006439">
    <property type="entry name" value="HAD-SF_hydro_IA"/>
</dbReference>
<dbReference type="NCBIfam" id="TIGR01549">
    <property type="entry name" value="HAD-SF-IA-v1"/>
    <property type="match status" value="1"/>
</dbReference>
<dbReference type="RefSeq" id="WP_103461468.1">
    <property type="nucleotide sequence ID" value="NZ_PPXD01000026.1"/>
</dbReference>
<evidence type="ECO:0000313" key="1">
    <source>
        <dbReference type="EMBL" id="POH62276.1"/>
    </source>
</evidence>
<dbReference type="InterPro" id="IPR036412">
    <property type="entry name" value="HAD-like_sf"/>
</dbReference>
<dbReference type="SUPFAM" id="SSF56784">
    <property type="entry name" value="HAD-like"/>
    <property type="match status" value="1"/>
</dbReference>
<dbReference type="PANTHER" id="PTHR18901">
    <property type="entry name" value="2-DEOXYGLUCOSE-6-PHOSPHATE PHOSPHATASE 2"/>
    <property type="match status" value="1"/>
</dbReference>
<sequence>MNAEMAAVLWDMDGTIIDSESVWGEAQHRLVAQYGGRWTDADVTALIGSTMEQTVTALRSAGVDLDDDAIAHALETAVINSLREEIVWRPGARELLRSLGHAGIRQAIVTTSSTSLVDVVVRALEADLTFSTVVSGDDVAHGKPHPEPYLTAAARLSVDIADCLAIEDSITGLRAAIASGAVALGVPNDVALEEGRDHALWDTLHGRTVKDVLHLFSSRRGVTAPGMF</sequence>
<dbReference type="Proteomes" id="UP000237340">
    <property type="component" value="Unassembled WGS sequence"/>
</dbReference>
<dbReference type="GO" id="GO:0016787">
    <property type="term" value="F:hydrolase activity"/>
    <property type="evidence" value="ECO:0007669"/>
    <property type="project" value="UniProtKB-KW"/>
</dbReference>
<dbReference type="InterPro" id="IPR023214">
    <property type="entry name" value="HAD_sf"/>
</dbReference>
<name>A0A2S3Z9P7_9MICO</name>
<dbReference type="NCBIfam" id="TIGR01509">
    <property type="entry name" value="HAD-SF-IA-v3"/>
    <property type="match status" value="1"/>
</dbReference>
<keyword evidence="2" id="KW-1185">Reference proteome</keyword>
<proteinExistence type="predicted"/>
<gene>
    <name evidence="1" type="ORF">C3B61_15430</name>
</gene>
<dbReference type="SFLD" id="SFLDS00003">
    <property type="entry name" value="Haloacid_Dehalogenase"/>
    <property type="match status" value="1"/>
</dbReference>
<dbReference type="SFLD" id="SFLDG01129">
    <property type="entry name" value="C1.5:_HAD__Beta-PGM__Phosphata"/>
    <property type="match status" value="1"/>
</dbReference>
<keyword evidence="1" id="KW-0378">Hydrolase</keyword>
<dbReference type="Pfam" id="PF13419">
    <property type="entry name" value="HAD_2"/>
    <property type="match status" value="1"/>
</dbReference>
<dbReference type="InterPro" id="IPR023198">
    <property type="entry name" value="PGP-like_dom2"/>
</dbReference>
<organism evidence="1 2">
    <name type="scientific">Cryobacterium zongtaii</name>
    <dbReference type="NCBI Taxonomy" id="1259217"/>
    <lineage>
        <taxon>Bacteria</taxon>
        <taxon>Bacillati</taxon>
        <taxon>Actinomycetota</taxon>
        <taxon>Actinomycetes</taxon>
        <taxon>Micrococcales</taxon>
        <taxon>Microbacteriaceae</taxon>
        <taxon>Cryobacterium</taxon>
    </lineage>
</organism>
<dbReference type="SFLD" id="SFLDG01135">
    <property type="entry name" value="C1.5.6:_HAD__Beta-PGM__Phospha"/>
    <property type="match status" value="1"/>
</dbReference>
<protein>
    <submittedName>
        <fullName evidence="1">Hydrolase</fullName>
    </submittedName>
</protein>
<dbReference type="Gene3D" id="1.10.150.240">
    <property type="entry name" value="Putative phosphatase, domain 2"/>
    <property type="match status" value="1"/>
</dbReference>
<dbReference type="InterPro" id="IPR041492">
    <property type="entry name" value="HAD_2"/>
</dbReference>
<dbReference type="AlphaFoldDB" id="A0A2S3Z9P7"/>
<dbReference type="CDD" id="cd07505">
    <property type="entry name" value="HAD_BPGM-like"/>
    <property type="match status" value="1"/>
</dbReference>